<keyword evidence="2" id="KW-1185">Reference proteome</keyword>
<evidence type="ECO:0000313" key="1">
    <source>
        <dbReference type="EMBL" id="KAK2021378.1"/>
    </source>
</evidence>
<gene>
    <name evidence="1" type="ORF">LX32DRAFT_258918</name>
</gene>
<organism evidence="1 2">
    <name type="scientific">Colletotrichum zoysiae</name>
    <dbReference type="NCBI Taxonomy" id="1216348"/>
    <lineage>
        <taxon>Eukaryota</taxon>
        <taxon>Fungi</taxon>
        <taxon>Dikarya</taxon>
        <taxon>Ascomycota</taxon>
        <taxon>Pezizomycotina</taxon>
        <taxon>Sordariomycetes</taxon>
        <taxon>Hypocreomycetidae</taxon>
        <taxon>Glomerellales</taxon>
        <taxon>Glomerellaceae</taxon>
        <taxon>Colletotrichum</taxon>
        <taxon>Colletotrichum graminicola species complex</taxon>
    </lineage>
</organism>
<sequence>MGWSGRCRWTDRPVLDGEGFEMPVGGWRRLWTTCNLGTEGEAVDDQETFQHRGSVLSTRSHVVSISLLVSPWRYQSHLLLTRDGRIAVTSATSSINHHNSTNRISKASLLSTTAKSHAPISTYLPPSPPFPSPPACLPACLGHCLSLTDCPVAELPPTRADSAAWRERKGPKLVGFPICQSVFLPTYQVQEGRKEGKNAPDLFLVPSSFSPCPPCLPHPPSFVFLPWSSFSFLTASIHPPPNTYLTRIHAYIHTYIQRLLAWASLPFSSVQHSTPTHMNCFHISYSHIIIIILIAILTQPARA</sequence>
<dbReference type="Proteomes" id="UP001232148">
    <property type="component" value="Unassembled WGS sequence"/>
</dbReference>
<evidence type="ECO:0000313" key="2">
    <source>
        <dbReference type="Proteomes" id="UP001232148"/>
    </source>
</evidence>
<comment type="caution">
    <text evidence="1">The sequence shown here is derived from an EMBL/GenBank/DDBJ whole genome shotgun (WGS) entry which is preliminary data.</text>
</comment>
<protein>
    <submittedName>
        <fullName evidence="1">Uncharacterized protein</fullName>
    </submittedName>
</protein>
<reference evidence="1" key="1">
    <citation type="submission" date="2021-06" db="EMBL/GenBank/DDBJ databases">
        <title>Comparative genomics, transcriptomics and evolutionary studies reveal genomic signatures of adaptation to plant cell wall in hemibiotrophic fungi.</title>
        <authorList>
            <consortium name="DOE Joint Genome Institute"/>
            <person name="Baroncelli R."/>
            <person name="Diaz J.F."/>
            <person name="Benocci T."/>
            <person name="Peng M."/>
            <person name="Battaglia E."/>
            <person name="Haridas S."/>
            <person name="Andreopoulos W."/>
            <person name="Labutti K."/>
            <person name="Pangilinan J."/>
            <person name="Floch G.L."/>
            <person name="Makela M.R."/>
            <person name="Henrissat B."/>
            <person name="Grigoriev I.V."/>
            <person name="Crouch J.A."/>
            <person name="De Vries R.P."/>
            <person name="Sukno S.A."/>
            <person name="Thon M.R."/>
        </authorList>
    </citation>
    <scope>NUCLEOTIDE SEQUENCE</scope>
    <source>
        <strain evidence="1">MAFF235873</strain>
    </source>
</reference>
<proteinExistence type="predicted"/>
<dbReference type="AlphaFoldDB" id="A0AAD9H2U0"/>
<name>A0AAD9H2U0_9PEZI</name>
<dbReference type="EMBL" id="MU843110">
    <property type="protein sequence ID" value="KAK2021378.1"/>
    <property type="molecule type" value="Genomic_DNA"/>
</dbReference>
<accession>A0AAD9H2U0</accession>